<keyword evidence="3" id="KW-0479">Metal-binding</keyword>
<keyword evidence="9" id="KW-0808">Transferase</keyword>
<dbReference type="InterPro" id="IPR012337">
    <property type="entry name" value="RNaseH-like_sf"/>
</dbReference>
<keyword evidence="10" id="KW-0233">DNA recombination</keyword>
<dbReference type="AlphaFoldDB" id="A0A0D2Q4P4"/>
<dbReference type="PANTHER" id="PTHR42648">
    <property type="entry name" value="TRANSPOSASE, PUTATIVE-RELATED"/>
    <property type="match status" value="1"/>
</dbReference>
<dbReference type="Gene3D" id="3.30.420.10">
    <property type="entry name" value="Ribonuclease H-like superfamily/Ribonuclease H"/>
    <property type="match status" value="1"/>
</dbReference>
<evidence type="ECO:0000256" key="5">
    <source>
        <dbReference type="ARBA" id="ARBA00022801"/>
    </source>
</evidence>
<evidence type="ECO:0000313" key="11">
    <source>
        <dbReference type="EMBL" id="KJA26565.1"/>
    </source>
</evidence>
<dbReference type="GO" id="GO:0003887">
    <property type="term" value="F:DNA-directed DNA polymerase activity"/>
    <property type="evidence" value="ECO:0007669"/>
    <property type="project" value="UniProtKB-KW"/>
</dbReference>
<dbReference type="GO" id="GO:0004519">
    <property type="term" value="F:endonuclease activity"/>
    <property type="evidence" value="ECO:0007669"/>
    <property type="project" value="UniProtKB-KW"/>
</dbReference>
<dbReference type="GO" id="GO:0003964">
    <property type="term" value="F:RNA-directed DNA polymerase activity"/>
    <property type="evidence" value="ECO:0007669"/>
    <property type="project" value="UniProtKB-KW"/>
</dbReference>
<evidence type="ECO:0000256" key="4">
    <source>
        <dbReference type="ARBA" id="ARBA00022759"/>
    </source>
</evidence>
<keyword evidence="5" id="KW-0378">Hydrolase</keyword>
<evidence type="ECO:0000256" key="2">
    <source>
        <dbReference type="ARBA" id="ARBA00022722"/>
    </source>
</evidence>
<organism evidence="11 12">
    <name type="scientific">Hypholoma sublateritium (strain FD-334 SS-4)</name>
    <dbReference type="NCBI Taxonomy" id="945553"/>
    <lineage>
        <taxon>Eukaryota</taxon>
        <taxon>Fungi</taxon>
        <taxon>Dikarya</taxon>
        <taxon>Basidiomycota</taxon>
        <taxon>Agaricomycotina</taxon>
        <taxon>Agaricomycetes</taxon>
        <taxon>Agaricomycetidae</taxon>
        <taxon>Agaricales</taxon>
        <taxon>Agaricineae</taxon>
        <taxon>Strophariaceae</taxon>
        <taxon>Hypholoma</taxon>
    </lineage>
</organism>
<dbReference type="GO" id="GO:0003676">
    <property type="term" value="F:nucleic acid binding"/>
    <property type="evidence" value="ECO:0007669"/>
    <property type="project" value="InterPro"/>
</dbReference>
<feature type="non-terminal residue" evidence="11">
    <location>
        <position position="88"/>
    </location>
</feature>
<name>A0A0D2Q4P4_HYPSF</name>
<reference evidence="12" key="1">
    <citation type="submission" date="2014-04" db="EMBL/GenBank/DDBJ databases">
        <title>Evolutionary Origins and Diversification of the Mycorrhizal Mutualists.</title>
        <authorList>
            <consortium name="DOE Joint Genome Institute"/>
            <consortium name="Mycorrhizal Genomics Consortium"/>
            <person name="Kohler A."/>
            <person name="Kuo A."/>
            <person name="Nagy L.G."/>
            <person name="Floudas D."/>
            <person name="Copeland A."/>
            <person name="Barry K.W."/>
            <person name="Cichocki N."/>
            <person name="Veneault-Fourrey C."/>
            <person name="LaButti K."/>
            <person name="Lindquist E.A."/>
            <person name="Lipzen A."/>
            <person name="Lundell T."/>
            <person name="Morin E."/>
            <person name="Murat C."/>
            <person name="Riley R."/>
            <person name="Ohm R."/>
            <person name="Sun H."/>
            <person name="Tunlid A."/>
            <person name="Henrissat B."/>
            <person name="Grigoriev I.V."/>
            <person name="Hibbett D.S."/>
            <person name="Martin F."/>
        </authorList>
    </citation>
    <scope>NUCLEOTIDE SEQUENCE [LARGE SCALE GENOMIC DNA]</scope>
    <source>
        <strain evidence="12">FD-334 SS-4</strain>
    </source>
</reference>
<gene>
    <name evidence="11" type="ORF">HYPSUDRAFT_116541</name>
</gene>
<evidence type="ECO:0000256" key="7">
    <source>
        <dbReference type="ARBA" id="ARBA00022908"/>
    </source>
</evidence>
<keyword evidence="9" id="KW-0239">DNA-directed DNA polymerase</keyword>
<sequence length="88" mass="9947">MLHDAKLPKFLWGEALCHAVFVKNRTWTRSLKDTTPFEMLTGSKPDLSNIHPWGCKVSVHDTAGGKLDGRSKEGRWVGFDDESKAHRI</sequence>
<evidence type="ECO:0000313" key="12">
    <source>
        <dbReference type="Proteomes" id="UP000054270"/>
    </source>
</evidence>
<evidence type="ECO:0000256" key="9">
    <source>
        <dbReference type="ARBA" id="ARBA00022932"/>
    </source>
</evidence>
<dbReference type="OMA" id="HEWGCKA"/>
<evidence type="ECO:0008006" key="13">
    <source>
        <dbReference type="Google" id="ProtNLM"/>
    </source>
</evidence>
<keyword evidence="2" id="KW-0540">Nuclease</keyword>
<keyword evidence="12" id="KW-1185">Reference proteome</keyword>
<dbReference type="InterPro" id="IPR039537">
    <property type="entry name" value="Retrotran_Ty1/copia-like"/>
</dbReference>
<evidence type="ECO:0000256" key="10">
    <source>
        <dbReference type="ARBA" id="ARBA00023172"/>
    </source>
</evidence>
<proteinExistence type="predicted"/>
<accession>A0A0D2Q4P4</accession>
<keyword evidence="1" id="KW-0548">Nucleotidyltransferase</keyword>
<dbReference type="SUPFAM" id="SSF53098">
    <property type="entry name" value="Ribonuclease H-like"/>
    <property type="match status" value="1"/>
</dbReference>
<dbReference type="GO" id="GO:0046872">
    <property type="term" value="F:metal ion binding"/>
    <property type="evidence" value="ECO:0007669"/>
    <property type="project" value="UniProtKB-KW"/>
</dbReference>
<dbReference type="STRING" id="945553.A0A0D2Q4P4"/>
<dbReference type="PANTHER" id="PTHR42648:SF11">
    <property type="entry name" value="TRANSPOSON TY4-P GAG-POL POLYPROTEIN"/>
    <property type="match status" value="1"/>
</dbReference>
<dbReference type="InterPro" id="IPR036397">
    <property type="entry name" value="RNaseH_sf"/>
</dbReference>
<dbReference type="EMBL" id="KN817527">
    <property type="protein sequence ID" value="KJA26565.1"/>
    <property type="molecule type" value="Genomic_DNA"/>
</dbReference>
<dbReference type="GO" id="GO:0016787">
    <property type="term" value="F:hydrolase activity"/>
    <property type="evidence" value="ECO:0007669"/>
    <property type="project" value="UniProtKB-KW"/>
</dbReference>
<keyword evidence="6" id="KW-0460">Magnesium</keyword>
<evidence type="ECO:0000256" key="1">
    <source>
        <dbReference type="ARBA" id="ARBA00022695"/>
    </source>
</evidence>
<dbReference type="GO" id="GO:0015074">
    <property type="term" value="P:DNA integration"/>
    <property type="evidence" value="ECO:0007669"/>
    <property type="project" value="UniProtKB-KW"/>
</dbReference>
<evidence type="ECO:0000256" key="3">
    <source>
        <dbReference type="ARBA" id="ARBA00022723"/>
    </source>
</evidence>
<protein>
    <recommendedName>
        <fullName evidence="13">Reverse transcriptase Ty1/copia-type domain-containing protein</fullName>
    </recommendedName>
</protein>
<keyword evidence="7" id="KW-0229">DNA integration</keyword>
<dbReference type="OrthoDB" id="2640446at2759"/>
<keyword evidence="8" id="KW-0695">RNA-directed DNA polymerase</keyword>
<dbReference type="Proteomes" id="UP000054270">
    <property type="component" value="Unassembled WGS sequence"/>
</dbReference>
<dbReference type="GO" id="GO:0006310">
    <property type="term" value="P:DNA recombination"/>
    <property type="evidence" value="ECO:0007669"/>
    <property type="project" value="UniProtKB-KW"/>
</dbReference>
<evidence type="ECO:0000256" key="8">
    <source>
        <dbReference type="ARBA" id="ARBA00022918"/>
    </source>
</evidence>
<keyword evidence="4" id="KW-0255">Endonuclease</keyword>
<evidence type="ECO:0000256" key="6">
    <source>
        <dbReference type="ARBA" id="ARBA00022842"/>
    </source>
</evidence>